<accession>A0ABP7NNL9</accession>
<protein>
    <submittedName>
        <fullName evidence="3">Formylglycine-generating enzyme family protein</fullName>
    </submittedName>
</protein>
<dbReference type="Pfam" id="PF03781">
    <property type="entry name" value="FGE-sulfatase"/>
    <property type="match status" value="1"/>
</dbReference>
<feature type="region of interest" description="Disordered" evidence="1">
    <location>
        <begin position="1"/>
        <end position="20"/>
    </location>
</feature>
<dbReference type="InterPro" id="IPR042095">
    <property type="entry name" value="SUMF_sf"/>
</dbReference>
<reference evidence="4" key="1">
    <citation type="journal article" date="2019" name="Int. J. Syst. Evol. Microbiol.">
        <title>The Global Catalogue of Microorganisms (GCM) 10K type strain sequencing project: providing services to taxonomists for standard genome sequencing and annotation.</title>
        <authorList>
            <consortium name="The Broad Institute Genomics Platform"/>
            <consortium name="The Broad Institute Genome Sequencing Center for Infectious Disease"/>
            <person name="Wu L."/>
            <person name="Ma J."/>
        </authorList>
    </citation>
    <scope>NUCLEOTIDE SEQUENCE [LARGE SCALE GENOMIC DNA]</scope>
    <source>
        <strain evidence="4">JCM 17338</strain>
    </source>
</reference>
<dbReference type="InterPro" id="IPR016187">
    <property type="entry name" value="CTDL_fold"/>
</dbReference>
<evidence type="ECO:0000259" key="2">
    <source>
        <dbReference type="Pfam" id="PF03781"/>
    </source>
</evidence>
<evidence type="ECO:0000313" key="3">
    <source>
        <dbReference type="EMBL" id="GAA3950574.1"/>
    </source>
</evidence>
<comment type="caution">
    <text evidence="3">The sequence shown here is derived from an EMBL/GenBank/DDBJ whole genome shotgun (WGS) entry which is preliminary data.</text>
</comment>
<evidence type="ECO:0000313" key="4">
    <source>
        <dbReference type="Proteomes" id="UP001501081"/>
    </source>
</evidence>
<keyword evidence="4" id="KW-1185">Reference proteome</keyword>
<name>A0ABP7NNL9_9SPHI</name>
<organism evidence="3 4">
    <name type="scientific">Pedobacter ginsengiterrae</name>
    <dbReference type="NCBI Taxonomy" id="871696"/>
    <lineage>
        <taxon>Bacteria</taxon>
        <taxon>Pseudomonadati</taxon>
        <taxon>Bacteroidota</taxon>
        <taxon>Sphingobacteriia</taxon>
        <taxon>Sphingobacteriales</taxon>
        <taxon>Sphingobacteriaceae</taxon>
        <taxon>Pedobacter</taxon>
    </lineage>
</organism>
<dbReference type="InterPro" id="IPR005532">
    <property type="entry name" value="SUMF_dom"/>
</dbReference>
<gene>
    <name evidence="3" type="ORF">GCM10022246_01350</name>
</gene>
<feature type="domain" description="Sulfatase-modifying factor enzyme-like" evidence="2">
    <location>
        <begin position="56"/>
        <end position="360"/>
    </location>
</feature>
<proteinExistence type="predicted"/>
<dbReference type="PANTHER" id="PTHR23150:SF19">
    <property type="entry name" value="FORMYLGLYCINE-GENERATING ENZYME"/>
    <property type="match status" value="1"/>
</dbReference>
<dbReference type="EMBL" id="BAABAK010000001">
    <property type="protein sequence ID" value="GAA3950574.1"/>
    <property type="molecule type" value="Genomic_DNA"/>
</dbReference>
<dbReference type="Proteomes" id="UP001501081">
    <property type="component" value="Unassembled WGS sequence"/>
</dbReference>
<dbReference type="SUPFAM" id="SSF56436">
    <property type="entry name" value="C-type lectin-like"/>
    <property type="match status" value="1"/>
</dbReference>
<feature type="compositionally biased region" description="Basic and acidic residues" evidence="1">
    <location>
        <begin position="7"/>
        <end position="20"/>
    </location>
</feature>
<evidence type="ECO:0000256" key="1">
    <source>
        <dbReference type="SAM" id="MobiDB-lite"/>
    </source>
</evidence>
<sequence>MTVGCKQKKESSTSVAKSEHKFATDAVTCHSSIPKRFATATQGDTIQPSGKVFSKEGMVKVVGGSFMMGGDNDQAVEDEYPKHKVTVNAFYMDKYEVTNGQFRKFVEATHYKTVAERVPDWNELKKQLPPGTEKPAPETFVPASLVFTPPKSAVDLNDYSSWWSWVPGADWRHPSGPTSNIKGKDNYPVTQVCWDDAKAYATWAGKRLPTEAEWEWAARGGLSNAIYPWGNESIGEGKPRANFWQGHFPNLNTKTDGFYGTSPVGSFLPNGYGIYDIAGNVWEWCEDWYGNDYYKEIKNGAINPTGPSKSFDPDDPYTPKKVARGGSFMCNDSYCSGYRVARRMKSSKDSGMSNMGFRCVAQE</sequence>
<dbReference type="PANTHER" id="PTHR23150">
    <property type="entry name" value="SULFATASE MODIFYING FACTOR 1, 2"/>
    <property type="match status" value="1"/>
</dbReference>
<dbReference type="Gene3D" id="3.90.1580.10">
    <property type="entry name" value="paralog of FGE (formylglycine-generating enzyme)"/>
    <property type="match status" value="1"/>
</dbReference>
<dbReference type="InterPro" id="IPR051043">
    <property type="entry name" value="Sulfatase_Mod_Factor_Kinase"/>
</dbReference>